<keyword evidence="1" id="KW-0812">Transmembrane</keyword>
<dbReference type="RefSeq" id="WP_209853858.1">
    <property type="nucleotide sequence ID" value="NZ_JAGGJV010000005.1"/>
</dbReference>
<feature type="transmembrane region" description="Helical" evidence="1">
    <location>
        <begin position="44"/>
        <end position="64"/>
    </location>
</feature>
<dbReference type="InterPro" id="IPR018687">
    <property type="entry name" value="DUF2177_membr"/>
</dbReference>
<sequence length="137" mass="14420">MKSLIVAYAGTFVSLLIADAIWLGLVARTFYRDQLGALMLPSPNLAIAAVFYVFFAMAVVLLAVMPGVKSGSLATALCYGAVLGLAAYGTYDVTNLATLKGWPLTVSLVDMAWGTFVTAFSASCGFLVCRYFAGPTP</sequence>
<dbReference type="Proteomes" id="UP000823786">
    <property type="component" value="Unassembled WGS sequence"/>
</dbReference>
<evidence type="ECO:0000313" key="2">
    <source>
        <dbReference type="EMBL" id="MBP1859859.1"/>
    </source>
</evidence>
<evidence type="ECO:0000313" key="3">
    <source>
        <dbReference type="Proteomes" id="UP000823786"/>
    </source>
</evidence>
<organism evidence="2 3">
    <name type="scientific">Rhizobium herbae</name>
    <dbReference type="NCBI Taxonomy" id="508661"/>
    <lineage>
        <taxon>Bacteria</taxon>
        <taxon>Pseudomonadati</taxon>
        <taxon>Pseudomonadota</taxon>
        <taxon>Alphaproteobacteria</taxon>
        <taxon>Hyphomicrobiales</taxon>
        <taxon>Rhizobiaceae</taxon>
        <taxon>Rhizobium/Agrobacterium group</taxon>
        <taxon>Rhizobium</taxon>
    </lineage>
</organism>
<keyword evidence="1" id="KW-1133">Transmembrane helix</keyword>
<feature type="transmembrane region" description="Helical" evidence="1">
    <location>
        <begin position="111"/>
        <end position="133"/>
    </location>
</feature>
<dbReference type="EMBL" id="JAGGJV010000005">
    <property type="protein sequence ID" value="MBP1859859.1"/>
    <property type="molecule type" value="Genomic_DNA"/>
</dbReference>
<proteinExistence type="predicted"/>
<reference evidence="2 3" key="1">
    <citation type="submission" date="2021-03" db="EMBL/GenBank/DDBJ databases">
        <title>Genomic Encyclopedia of Type Strains, Phase IV (KMG-IV): sequencing the most valuable type-strain genomes for metagenomic binning, comparative biology and taxonomic classification.</title>
        <authorList>
            <person name="Goeker M."/>
        </authorList>
    </citation>
    <scope>NUCLEOTIDE SEQUENCE [LARGE SCALE GENOMIC DNA]</scope>
    <source>
        <strain evidence="2 3">DSM 26427</strain>
    </source>
</reference>
<protein>
    <submittedName>
        <fullName evidence="2">Membrane protein</fullName>
    </submittedName>
</protein>
<comment type="caution">
    <text evidence="2">The sequence shown here is derived from an EMBL/GenBank/DDBJ whole genome shotgun (WGS) entry which is preliminary data.</text>
</comment>
<gene>
    <name evidence="2" type="ORF">J2Z75_003376</name>
</gene>
<dbReference type="Pfam" id="PF09945">
    <property type="entry name" value="DUF2177"/>
    <property type="match status" value="1"/>
</dbReference>
<evidence type="ECO:0000256" key="1">
    <source>
        <dbReference type="SAM" id="Phobius"/>
    </source>
</evidence>
<feature type="transmembrane region" description="Helical" evidence="1">
    <location>
        <begin position="71"/>
        <end position="91"/>
    </location>
</feature>
<keyword evidence="3" id="KW-1185">Reference proteome</keyword>
<accession>A0ABS4EPI2</accession>
<name>A0ABS4EPI2_9HYPH</name>
<keyword evidence="1" id="KW-0472">Membrane</keyword>